<keyword evidence="3 5" id="KW-1133">Transmembrane helix</keyword>
<organism evidence="7 8">
    <name type="scientific">Roseivivax sediminis</name>
    <dbReference type="NCBI Taxonomy" id="936889"/>
    <lineage>
        <taxon>Bacteria</taxon>
        <taxon>Pseudomonadati</taxon>
        <taxon>Pseudomonadota</taxon>
        <taxon>Alphaproteobacteria</taxon>
        <taxon>Rhodobacterales</taxon>
        <taxon>Roseobacteraceae</taxon>
        <taxon>Roseivivax</taxon>
    </lineage>
</organism>
<gene>
    <name evidence="7" type="ORF">SAMN04515678_106231</name>
</gene>
<feature type="transmembrane region" description="Helical" evidence="5">
    <location>
        <begin position="69"/>
        <end position="88"/>
    </location>
</feature>
<dbReference type="InterPro" id="IPR011701">
    <property type="entry name" value="MFS"/>
</dbReference>
<dbReference type="InterPro" id="IPR005828">
    <property type="entry name" value="MFS_sugar_transport-like"/>
</dbReference>
<evidence type="ECO:0000259" key="6">
    <source>
        <dbReference type="PROSITE" id="PS50850"/>
    </source>
</evidence>
<evidence type="ECO:0000256" key="1">
    <source>
        <dbReference type="ARBA" id="ARBA00004370"/>
    </source>
</evidence>
<reference evidence="7 8" key="1">
    <citation type="submission" date="2016-10" db="EMBL/GenBank/DDBJ databases">
        <authorList>
            <person name="Varghese N."/>
            <person name="Submissions S."/>
        </authorList>
    </citation>
    <scope>NUCLEOTIDE SEQUENCE [LARGE SCALE GENOMIC DNA]</scope>
    <source>
        <strain evidence="8">YIM D21,KCTC 23444,ACCC 10710</strain>
    </source>
</reference>
<dbReference type="Proteomes" id="UP000325289">
    <property type="component" value="Unassembled WGS sequence"/>
</dbReference>
<feature type="transmembrane region" description="Helical" evidence="5">
    <location>
        <begin position="264"/>
        <end position="281"/>
    </location>
</feature>
<keyword evidence="4 5" id="KW-0472">Membrane</keyword>
<feature type="transmembrane region" description="Helical" evidence="5">
    <location>
        <begin position="352"/>
        <end position="372"/>
    </location>
</feature>
<dbReference type="AlphaFoldDB" id="A0A1I1XZZ9"/>
<feature type="transmembrane region" description="Helical" evidence="5">
    <location>
        <begin position="134"/>
        <end position="152"/>
    </location>
</feature>
<dbReference type="OrthoDB" id="9810614at2"/>
<sequence length="430" mass="45297">MVNVFLSSWPLFFGVMLLMVGNGLQGSLMGVRGGAAGFSPFIMSVVISAYFLGFMIASRMTPEMIRRVGHVRVFAALGSLISAALIIFPTLEHPAVWIAMRVILGFAFCGVYVTSESWLNNAATNDTRGQAISLYMITQMVGIIAAQALLVVPDPSGYLLFVIPSVLVSIAFAPILLAISPTPAFESTKPMNITKLFTTSPLAFVGMSLMGAVFALQFGMSAVFATEAGMTLQQTSVFVAAFYVGALVCQYPLGWLSDRMDRRVLIASTALAGGLAGVVGLTMSDSFLVLVGVAAVIGGSANPLYSLLIAYANDFLDVEDMASASAGLMFVNGVGAVIGPILTGWFMEQMGARGYFVLIAVPMLALTGYGIYRMTKRPAPSVDETGSYTYYAPTGTVVAMEYAQEAAMEAAEAEAEAQAIASERESGASG</sequence>
<dbReference type="Gene3D" id="1.20.1250.20">
    <property type="entry name" value="MFS general substrate transporter like domains"/>
    <property type="match status" value="2"/>
</dbReference>
<dbReference type="SUPFAM" id="SSF103473">
    <property type="entry name" value="MFS general substrate transporter"/>
    <property type="match status" value="1"/>
</dbReference>
<evidence type="ECO:0000313" key="7">
    <source>
        <dbReference type="EMBL" id="SFE13015.1"/>
    </source>
</evidence>
<dbReference type="PANTHER" id="PTHR23521">
    <property type="entry name" value="TRANSPORTER MFS SUPERFAMILY"/>
    <property type="match status" value="1"/>
</dbReference>
<evidence type="ECO:0000256" key="3">
    <source>
        <dbReference type="ARBA" id="ARBA00022989"/>
    </source>
</evidence>
<keyword evidence="2 5" id="KW-0812">Transmembrane</keyword>
<dbReference type="PROSITE" id="PS50850">
    <property type="entry name" value="MFS"/>
    <property type="match status" value="1"/>
</dbReference>
<dbReference type="InterPro" id="IPR036259">
    <property type="entry name" value="MFS_trans_sf"/>
</dbReference>
<evidence type="ECO:0000313" key="8">
    <source>
        <dbReference type="Proteomes" id="UP000325289"/>
    </source>
</evidence>
<dbReference type="PANTHER" id="PTHR23521:SF3">
    <property type="entry name" value="MFS TRANSPORTER"/>
    <property type="match status" value="1"/>
</dbReference>
<dbReference type="InterPro" id="IPR020846">
    <property type="entry name" value="MFS_dom"/>
</dbReference>
<dbReference type="GO" id="GO:0022857">
    <property type="term" value="F:transmembrane transporter activity"/>
    <property type="evidence" value="ECO:0007669"/>
    <property type="project" value="InterPro"/>
</dbReference>
<feature type="transmembrane region" description="Helical" evidence="5">
    <location>
        <begin position="158"/>
        <end position="180"/>
    </location>
</feature>
<comment type="subcellular location">
    <subcellularLocation>
        <location evidence="1">Membrane</location>
    </subcellularLocation>
</comment>
<keyword evidence="8" id="KW-1185">Reference proteome</keyword>
<name>A0A1I1XZZ9_9RHOB</name>
<feature type="transmembrane region" description="Helical" evidence="5">
    <location>
        <begin position="12"/>
        <end position="31"/>
    </location>
</feature>
<accession>A0A1I1XZZ9</accession>
<feature type="transmembrane region" description="Helical" evidence="5">
    <location>
        <begin position="237"/>
        <end position="257"/>
    </location>
</feature>
<dbReference type="Pfam" id="PF00083">
    <property type="entry name" value="Sugar_tr"/>
    <property type="match status" value="1"/>
</dbReference>
<dbReference type="RefSeq" id="WP_149756049.1">
    <property type="nucleotide sequence ID" value="NZ_FOMS01000006.1"/>
</dbReference>
<feature type="domain" description="Major facilitator superfamily (MFS) profile" evidence="6">
    <location>
        <begin position="1"/>
        <end position="378"/>
    </location>
</feature>
<dbReference type="EMBL" id="FOMS01000006">
    <property type="protein sequence ID" value="SFE13015.1"/>
    <property type="molecule type" value="Genomic_DNA"/>
</dbReference>
<dbReference type="InterPro" id="IPR047200">
    <property type="entry name" value="MFS_YcaD-like"/>
</dbReference>
<protein>
    <submittedName>
        <fullName evidence="7">Fucose permease</fullName>
    </submittedName>
</protein>
<proteinExistence type="predicted"/>
<feature type="transmembrane region" description="Helical" evidence="5">
    <location>
        <begin position="37"/>
        <end position="57"/>
    </location>
</feature>
<dbReference type="GO" id="GO:0005886">
    <property type="term" value="C:plasma membrane"/>
    <property type="evidence" value="ECO:0007669"/>
    <property type="project" value="TreeGrafter"/>
</dbReference>
<feature type="transmembrane region" description="Helical" evidence="5">
    <location>
        <begin position="287"/>
        <end position="312"/>
    </location>
</feature>
<feature type="transmembrane region" description="Helical" evidence="5">
    <location>
        <begin position="94"/>
        <end position="113"/>
    </location>
</feature>
<evidence type="ECO:0000256" key="2">
    <source>
        <dbReference type="ARBA" id="ARBA00022692"/>
    </source>
</evidence>
<evidence type="ECO:0000256" key="4">
    <source>
        <dbReference type="ARBA" id="ARBA00023136"/>
    </source>
</evidence>
<feature type="transmembrane region" description="Helical" evidence="5">
    <location>
        <begin position="324"/>
        <end position="346"/>
    </location>
</feature>
<dbReference type="CDD" id="cd17477">
    <property type="entry name" value="MFS_YcaD_like"/>
    <property type="match status" value="1"/>
</dbReference>
<evidence type="ECO:0000256" key="5">
    <source>
        <dbReference type="SAM" id="Phobius"/>
    </source>
</evidence>
<feature type="transmembrane region" description="Helical" evidence="5">
    <location>
        <begin position="201"/>
        <end position="225"/>
    </location>
</feature>
<dbReference type="Pfam" id="PF07690">
    <property type="entry name" value="MFS_1"/>
    <property type="match status" value="1"/>
</dbReference>